<feature type="transmembrane region" description="Helical" evidence="1">
    <location>
        <begin position="108"/>
        <end position="134"/>
    </location>
</feature>
<keyword evidence="1" id="KW-0472">Membrane</keyword>
<keyword evidence="3" id="KW-0808">Transferase</keyword>
<keyword evidence="1" id="KW-0812">Transmembrane</keyword>
<keyword evidence="3" id="KW-0418">Kinase</keyword>
<accession>A0A9D1XAA7</accession>
<dbReference type="GO" id="GO:0000155">
    <property type="term" value="F:phosphorelay sensor kinase activity"/>
    <property type="evidence" value="ECO:0007669"/>
    <property type="project" value="InterPro"/>
</dbReference>
<dbReference type="EMBL" id="DXEL01000085">
    <property type="protein sequence ID" value="HIX75819.1"/>
    <property type="molecule type" value="Genomic_DNA"/>
</dbReference>
<reference evidence="3" key="1">
    <citation type="journal article" date="2021" name="PeerJ">
        <title>Extensive microbial diversity within the chicken gut microbiome revealed by metagenomics and culture.</title>
        <authorList>
            <person name="Gilroy R."/>
            <person name="Ravi A."/>
            <person name="Getino M."/>
            <person name="Pursley I."/>
            <person name="Horton D.L."/>
            <person name="Alikhan N.F."/>
            <person name="Baker D."/>
            <person name="Gharbi K."/>
            <person name="Hall N."/>
            <person name="Watson M."/>
            <person name="Adriaenssens E.M."/>
            <person name="Foster-Nyarko E."/>
            <person name="Jarju S."/>
            <person name="Secka A."/>
            <person name="Antonio M."/>
            <person name="Oren A."/>
            <person name="Chaudhuri R.R."/>
            <person name="La Ragione R."/>
            <person name="Hildebrand F."/>
            <person name="Pallen M.J."/>
        </authorList>
    </citation>
    <scope>NUCLEOTIDE SEQUENCE</scope>
    <source>
        <strain evidence="3">ChiGjej6B6-14162</strain>
    </source>
</reference>
<dbReference type="Proteomes" id="UP000886740">
    <property type="component" value="Unassembled WGS sequence"/>
</dbReference>
<name>A0A9D1XAA7_9BACT</name>
<dbReference type="SUPFAM" id="SSF55874">
    <property type="entry name" value="ATPase domain of HSP90 chaperone/DNA topoisomerase II/histidine kinase"/>
    <property type="match status" value="1"/>
</dbReference>
<dbReference type="InterPro" id="IPR050640">
    <property type="entry name" value="Bact_2-comp_sensor_kinase"/>
</dbReference>
<organism evidence="3 4">
    <name type="scientific">Candidatus Parabacteroides intestinipullorum</name>
    <dbReference type="NCBI Taxonomy" id="2838723"/>
    <lineage>
        <taxon>Bacteria</taxon>
        <taxon>Pseudomonadati</taxon>
        <taxon>Bacteroidota</taxon>
        <taxon>Bacteroidia</taxon>
        <taxon>Bacteroidales</taxon>
        <taxon>Tannerellaceae</taxon>
        <taxon>Parabacteroides</taxon>
    </lineage>
</organism>
<feature type="transmembrane region" description="Helical" evidence="1">
    <location>
        <begin position="52"/>
        <end position="71"/>
    </location>
</feature>
<dbReference type="PANTHER" id="PTHR34220">
    <property type="entry name" value="SENSOR HISTIDINE KINASE YPDA"/>
    <property type="match status" value="1"/>
</dbReference>
<evidence type="ECO:0000259" key="2">
    <source>
        <dbReference type="Pfam" id="PF06580"/>
    </source>
</evidence>
<feature type="transmembrane region" description="Helical" evidence="1">
    <location>
        <begin position="12"/>
        <end position="32"/>
    </location>
</feature>
<protein>
    <submittedName>
        <fullName evidence="3">Histidine kinase</fullName>
    </submittedName>
</protein>
<evidence type="ECO:0000313" key="3">
    <source>
        <dbReference type="EMBL" id="HIX75819.1"/>
    </source>
</evidence>
<proteinExistence type="predicted"/>
<dbReference type="Gene3D" id="3.30.565.10">
    <property type="entry name" value="Histidine kinase-like ATPase, C-terminal domain"/>
    <property type="match status" value="1"/>
</dbReference>
<comment type="caution">
    <text evidence="3">The sequence shown here is derived from an EMBL/GenBank/DDBJ whole genome shotgun (WGS) entry which is preliminary data.</text>
</comment>
<dbReference type="GO" id="GO:0016020">
    <property type="term" value="C:membrane"/>
    <property type="evidence" value="ECO:0007669"/>
    <property type="project" value="InterPro"/>
</dbReference>
<sequence>MNTLKRSNKAIEIAQILLWVMICTLPPMFTFLSEHNWEHTLEALRVGFKLQSPIAAIYFINFYLIVPCFLFKRRSFKQYALANLTLLTAVNLWFYFPPSKLSPEWQSVFWTIIIASFLFQLFVVAFATGMRYIIRWNEMELKRQAESQKSAEAELVWLRNQLNPHFLFNTLNNISSLIQVDADTAQESIGQLSDLLRYALYESSQKEVPLANEVAFMRDYIDLMRLRYNEMARIEVDLPDPAPNVMVIPLLFISPIENAFKHGVNNRRPSFVRIRLTWEEGQIVFQIENSRHPKAETDRVGSGIGIENLRRRLELAYPGRHAYRQSQTDTTYQVTIIIKP</sequence>
<dbReference type="InterPro" id="IPR036890">
    <property type="entry name" value="HATPase_C_sf"/>
</dbReference>
<evidence type="ECO:0000313" key="4">
    <source>
        <dbReference type="Proteomes" id="UP000886740"/>
    </source>
</evidence>
<dbReference type="AlphaFoldDB" id="A0A9D1XAA7"/>
<gene>
    <name evidence="3" type="ORF">H9977_12420</name>
</gene>
<reference evidence="3" key="2">
    <citation type="submission" date="2021-04" db="EMBL/GenBank/DDBJ databases">
        <authorList>
            <person name="Gilroy R."/>
        </authorList>
    </citation>
    <scope>NUCLEOTIDE SEQUENCE</scope>
    <source>
        <strain evidence="3">ChiGjej6B6-14162</strain>
    </source>
</reference>
<feature type="transmembrane region" description="Helical" evidence="1">
    <location>
        <begin position="78"/>
        <end position="96"/>
    </location>
</feature>
<dbReference type="PANTHER" id="PTHR34220:SF7">
    <property type="entry name" value="SENSOR HISTIDINE KINASE YPDA"/>
    <property type="match status" value="1"/>
</dbReference>
<dbReference type="Pfam" id="PF06580">
    <property type="entry name" value="His_kinase"/>
    <property type="match status" value="1"/>
</dbReference>
<feature type="domain" description="Signal transduction histidine kinase internal region" evidence="2">
    <location>
        <begin position="153"/>
        <end position="230"/>
    </location>
</feature>
<keyword evidence="1" id="KW-1133">Transmembrane helix</keyword>
<evidence type="ECO:0000256" key="1">
    <source>
        <dbReference type="SAM" id="Phobius"/>
    </source>
</evidence>
<dbReference type="InterPro" id="IPR010559">
    <property type="entry name" value="Sig_transdc_His_kin_internal"/>
</dbReference>